<gene>
    <name evidence="4" type="ORF">N7509_005023</name>
</gene>
<feature type="non-terminal residue" evidence="4">
    <location>
        <position position="342"/>
    </location>
</feature>
<dbReference type="Pfam" id="PF20882">
    <property type="entry name" value="Sos7"/>
    <property type="match status" value="1"/>
</dbReference>
<dbReference type="InterPro" id="IPR037475">
    <property type="entry name" value="Sos7"/>
</dbReference>
<dbReference type="AlphaFoldDB" id="A0A9W9W1K3"/>
<dbReference type="EMBL" id="JAPZBU010000006">
    <property type="protein sequence ID" value="KAJ5396910.1"/>
    <property type="molecule type" value="Genomic_DNA"/>
</dbReference>
<feature type="region of interest" description="Disordered" evidence="2">
    <location>
        <begin position="304"/>
        <end position="329"/>
    </location>
</feature>
<feature type="domain" description="Kinetochore protein Sos7 coiled-coil" evidence="3">
    <location>
        <begin position="129"/>
        <end position="203"/>
    </location>
</feature>
<dbReference type="GO" id="GO:0051315">
    <property type="term" value="P:attachment of mitotic spindle microtubules to kinetochore"/>
    <property type="evidence" value="ECO:0007669"/>
    <property type="project" value="TreeGrafter"/>
</dbReference>
<dbReference type="Proteomes" id="UP001147747">
    <property type="component" value="Unassembled WGS sequence"/>
</dbReference>
<evidence type="ECO:0000256" key="1">
    <source>
        <dbReference type="SAM" id="Coils"/>
    </source>
</evidence>
<feature type="coiled-coil region" evidence="1">
    <location>
        <begin position="164"/>
        <end position="195"/>
    </location>
</feature>
<accession>A0A9W9W1K3</accession>
<dbReference type="OrthoDB" id="18959at2759"/>
<dbReference type="GeneID" id="81368640"/>
<dbReference type="RefSeq" id="XP_056488962.1">
    <property type="nucleotide sequence ID" value="XM_056629660.1"/>
</dbReference>
<dbReference type="GO" id="GO:0000776">
    <property type="term" value="C:kinetochore"/>
    <property type="evidence" value="ECO:0007669"/>
    <property type="project" value="InterPro"/>
</dbReference>
<dbReference type="PANTHER" id="PTHR37329">
    <property type="entry name" value="KINETOCHORE PROTEIN SOS7"/>
    <property type="match status" value="1"/>
</dbReference>
<reference evidence="4" key="1">
    <citation type="submission" date="2022-12" db="EMBL/GenBank/DDBJ databases">
        <authorList>
            <person name="Petersen C."/>
        </authorList>
    </citation>
    <scope>NUCLEOTIDE SEQUENCE</scope>
    <source>
        <strain evidence="4">IBT 29677</strain>
    </source>
</reference>
<evidence type="ECO:0000256" key="2">
    <source>
        <dbReference type="SAM" id="MobiDB-lite"/>
    </source>
</evidence>
<proteinExistence type="predicted"/>
<dbReference type="GO" id="GO:0034501">
    <property type="term" value="P:protein localization to kinetochore"/>
    <property type="evidence" value="ECO:0007669"/>
    <property type="project" value="InterPro"/>
</dbReference>
<evidence type="ECO:0000259" key="3">
    <source>
        <dbReference type="Pfam" id="PF20882"/>
    </source>
</evidence>
<comment type="caution">
    <text evidence="4">The sequence shown here is derived from an EMBL/GenBank/DDBJ whole genome shotgun (WGS) entry which is preliminary data.</text>
</comment>
<keyword evidence="5" id="KW-1185">Reference proteome</keyword>
<keyword evidence="1" id="KW-0175">Coiled coil</keyword>
<protein>
    <recommendedName>
        <fullName evidence="3">Kinetochore protein Sos7 coiled-coil domain-containing protein</fullName>
    </recommendedName>
</protein>
<dbReference type="PANTHER" id="PTHR37329:SF1">
    <property type="entry name" value="KINETOCHORE PROTEIN SOS7"/>
    <property type="match status" value="1"/>
</dbReference>
<evidence type="ECO:0000313" key="4">
    <source>
        <dbReference type="EMBL" id="KAJ5396910.1"/>
    </source>
</evidence>
<evidence type="ECO:0000313" key="5">
    <source>
        <dbReference type="Proteomes" id="UP001147747"/>
    </source>
</evidence>
<sequence length="342" mass="38241">SRRLVISRRDSPRDWPESIVDALRGPAICYANISQQTTALHQVLPTNNHFRKRHPKMSNGSDSFSELQQLAQDQGDLKKQLAIIRISEPISDVGDLIASPSKRGSDVSLSNLNDPTPAVLEADLTHYKELFSKLRFSYLEQVTKEKFLRAIVGDPPLVVGHNENVELETQLADVKAELKSRKEEARLMIEEMERIGRDLASRYKNVEVQLTQLSTLPESIENLESTIAGLKAKQVAGMDTSDPRSSQNLPLPATVSLLAEREAKLAALNRQIAAVQSTLPRKTREAEAIERECSVLERRKAEAIAQAQEAQRKKQQGESDGLEEMGRWYRGAEETLKEMVGV</sequence>
<name>A0A9W9W1K3_9EURO</name>
<reference evidence="4" key="2">
    <citation type="journal article" date="2023" name="IMA Fungus">
        <title>Comparative genomic study of the Penicillium genus elucidates a diverse pangenome and 15 lateral gene transfer events.</title>
        <authorList>
            <person name="Petersen C."/>
            <person name="Sorensen T."/>
            <person name="Nielsen M.R."/>
            <person name="Sondergaard T.E."/>
            <person name="Sorensen J.L."/>
            <person name="Fitzpatrick D.A."/>
            <person name="Frisvad J.C."/>
            <person name="Nielsen K.L."/>
        </authorList>
    </citation>
    <scope>NUCLEOTIDE SEQUENCE</scope>
    <source>
        <strain evidence="4">IBT 29677</strain>
    </source>
</reference>
<organism evidence="4 5">
    <name type="scientific">Penicillium cosmopolitanum</name>
    <dbReference type="NCBI Taxonomy" id="1131564"/>
    <lineage>
        <taxon>Eukaryota</taxon>
        <taxon>Fungi</taxon>
        <taxon>Dikarya</taxon>
        <taxon>Ascomycota</taxon>
        <taxon>Pezizomycotina</taxon>
        <taxon>Eurotiomycetes</taxon>
        <taxon>Eurotiomycetidae</taxon>
        <taxon>Eurotiales</taxon>
        <taxon>Aspergillaceae</taxon>
        <taxon>Penicillium</taxon>
    </lineage>
</organism>
<dbReference type="InterPro" id="IPR048781">
    <property type="entry name" value="Sos7_CC"/>
</dbReference>